<dbReference type="InterPro" id="IPR001279">
    <property type="entry name" value="Metallo-B-lactamas"/>
</dbReference>
<evidence type="ECO:0000313" key="3">
    <source>
        <dbReference type="EMBL" id="MEJ8572098.1"/>
    </source>
</evidence>
<accession>A0AAW9RT14</accession>
<dbReference type="InterPro" id="IPR036866">
    <property type="entry name" value="RibonucZ/Hydroxyglut_hydro"/>
</dbReference>
<dbReference type="GO" id="GO:0017001">
    <property type="term" value="P:antibiotic catabolic process"/>
    <property type="evidence" value="ECO:0007669"/>
    <property type="project" value="UniProtKB-ARBA"/>
</dbReference>
<dbReference type="EMBL" id="JAZHOF010000004">
    <property type="protein sequence ID" value="MEJ8572098.1"/>
    <property type="molecule type" value="Genomic_DNA"/>
</dbReference>
<dbReference type="AlphaFoldDB" id="A0AAW9RT14"/>
<keyword evidence="4" id="KW-1185">Reference proteome</keyword>
<evidence type="ECO:0000313" key="4">
    <source>
        <dbReference type="Proteomes" id="UP001378188"/>
    </source>
</evidence>
<dbReference type="RefSeq" id="WP_340329796.1">
    <property type="nucleotide sequence ID" value="NZ_JAZHOF010000004.1"/>
</dbReference>
<gene>
    <name evidence="3" type="ORF">V3328_11475</name>
</gene>
<feature type="domain" description="Metallo-beta-lactamase" evidence="2">
    <location>
        <begin position="29"/>
        <end position="229"/>
    </location>
</feature>
<comment type="caution">
    <text evidence="3">The sequence shown here is derived from an EMBL/GenBank/DDBJ whole genome shotgun (WGS) entry which is preliminary data.</text>
</comment>
<sequence length="336" mass="36695">MGIERVPSRVEELGNGLFGYVQGNGSWGWSNSGLVTSQGRSLLVDTLFTGYLTRDMLDAYRRAAPEAANIDILVNTHANGDHTFGNHLVEGARIVGSKACVEEMEERPAAMFQEIMRSWRDNGEAGAFLHEVMGSRFDFSDIQHVPPTETFSGRTDLTIGDVAVELHELGPAHTRGDIVAYVPSARTVFCGDVLFAKGHPIIWDGSIENWIAACDKMLSWDVETVVPGHGPIGDKAAVRALREYLVYVRDEAAKRYAAGMDFADAAWDIALTGFDDWLDRERVVVNVAHVYKVLSNGAVNPDRPTLNALMGRYRAGTATPHEALPAGGCGHHDHAH</sequence>
<dbReference type="Gene3D" id="3.60.15.10">
    <property type="entry name" value="Ribonuclease Z/Hydroxyacylglutathione hydrolase-like"/>
    <property type="match status" value="1"/>
</dbReference>
<dbReference type="InterPro" id="IPR050855">
    <property type="entry name" value="NDM-1-like"/>
</dbReference>
<comment type="similarity">
    <text evidence="1">Belongs to the metallo-beta-lactamase superfamily. Class-B beta-lactamase family.</text>
</comment>
<dbReference type="SUPFAM" id="SSF56281">
    <property type="entry name" value="Metallo-hydrolase/oxidoreductase"/>
    <property type="match status" value="1"/>
</dbReference>
<proteinExistence type="inferred from homology"/>
<organism evidence="3 4">
    <name type="scientific">Microbaculum marinum</name>
    <dbReference type="NCBI Taxonomy" id="1764581"/>
    <lineage>
        <taxon>Bacteria</taxon>
        <taxon>Pseudomonadati</taxon>
        <taxon>Pseudomonadota</taxon>
        <taxon>Alphaproteobacteria</taxon>
        <taxon>Hyphomicrobiales</taxon>
        <taxon>Tepidamorphaceae</taxon>
        <taxon>Microbaculum</taxon>
    </lineage>
</organism>
<dbReference type="Pfam" id="PF00753">
    <property type="entry name" value="Lactamase_B"/>
    <property type="match status" value="1"/>
</dbReference>
<reference evidence="3 4" key="1">
    <citation type="submission" date="2024-02" db="EMBL/GenBank/DDBJ databases">
        <title>Genome analysis and characterization of Microbaculum marinisediminis sp. nov., isolated from marine sediment.</title>
        <authorList>
            <person name="Du Z.-J."/>
            <person name="Ye Y.-Q."/>
            <person name="Zhang Z.-R."/>
            <person name="Yuan S.-M."/>
            <person name="Zhang X.-Y."/>
        </authorList>
    </citation>
    <scope>NUCLEOTIDE SEQUENCE [LARGE SCALE GENOMIC DNA]</scope>
    <source>
        <strain evidence="3 4">SDUM1044001</strain>
    </source>
</reference>
<dbReference type="PANTHER" id="PTHR42951">
    <property type="entry name" value="METALLO-BETA-LACTAMASE DOMAIN-CONTAINING"/>
    <property type="match status" value="1"/>
</dbReference>
<name>A0AAW9RT14_9HYPH</name>
<dbReference type="Proteomes" id="UP001378188">
    <property type="component" value="Unassembled WGS sequence"/>
</dbReference>
<evidence type="ECO:0000259" key="2">
    <source>
        <dbReference type="SMART" id="SM00849"/>
    </source>
</evidence>
<dbReference type="PANTHER" id="PTHR42951:SF4">
    <property type="entry name" value="ACYL-COENZYME A THIOESTERASE MBLAC2"/>
    <property type="match status" value="1"/>
</dbReference>
<dbReference type="CDD" id="cd16282">
    <property type="entry name" value="metallo-hydrolase-like_MBL-fold"/>
    <property type="match status" value="1"/>
</dbReference>
<evidence type="ECO:0000256" key="1">
    <source>
        <dbReference type="ARBA" id="ARBA00005250"/>
    </source>
</evidence>
<dbReference type="SMART" id="SM00849">
    <property type="entry name" value="Lactamase_B"/>
    <property type="match status" value="1"/>
</dbReference>
<protein>
    <submittedName>
        <fullName evidence="3">MBL fold metallo-hydrolase</fullName>
    </submittedName>
</protein>